<dbReference type="Proteomes" id="UP000323257">
    <property type="component" value="Unassembled WGS sequence"/>
</dbReference>
<dbReference type="SMART" id="SM00342">
    <property type="entry name" value="HTH_ARAC"/>
    <property type="match status" value="1"/>
</dbReference>
<dbReference type="GO" id="GO:0043565">
    <property type="term" value="F:sequence-specific DNA binding"/>
    <property type="evidence" value="ECO:0007669"/>
    <property type="project" value="InterPro"/>
</dbReference>
<feature type="domain" description="HTH araC/xylS-type" evidence="4">
    <location>
        <begin position="156"/>
        <end position="254"/>
    </location>
</feature>
<evidence type="ECO:0000256" key="2">
    <source>
        <dbReference type="ARBA" id="ARBA00023125"/>
    </source>
</evidence>
<proteinExistence type="predicted"/>
<dbReference type="InterPro" id="IPR014710">
    <property type="entry name" value="RmlC-like_jellyroll"/>
</dbReference>
<comment type="caution">
    <text evidence="5">The sequence shown here is derived from an EMBL/GenBank/DDBJ whole genome shotgun (WGS) entry which is preliminary data.</text>
</comment>
<dbReference type="AlphaFoldDB" id="A0A5S5CBI2"/>
<name>A0A5S5CBI2_9BACL</name>
<evidence type="ECO:0000313" key="6">
    <source>
        <dbReference type="Proteomes" id="UP000323257"/>
    </source>
</evidence>
<dbReference type="OrthoDB" id="2631408at2"/>
<evidence type="ECO:0000256" key="3">
    <source>
        <dbReference type="ARBA" id="ARBA00023163"/>
    </source>
</evidence>
<dbReference type="InterPro" id="IPR003313">
    <property type="entry name" value="AraC-bd"/>
</dbReference>
<keyword evidence="2 5" id="KW-0238">DNA-binding</keyword>
<sequence>MRKGTATMNGRLDFLFHTKHARHVTVAPHRHQCHELVYYLSGSGTTRIGEVTYSFQPNTFALIRPHTLHDERRDTETEVIFIGFQPEPDLHPLREGLYADYEDSPITGYLRAMGLEMKTKRSYYAAKLNLLVSELMIEVLRMDDFPSAESTVNKILYAKNYMDENYSQKIGVETLAQLVGYSYDRFRHLFKEKYGLSPITYLMSKRFEAAKRLLMQTNLPISAVSNVCGFANDAQFCSLFKQATGLTPRQFRVRG</sequence>
<protein>
    <submittedName>
        <fullName evidence="5">AraC-like DNA-binding protein</fullName>
    </submittedName>
</protein>
<dbReference type="PANTHER" id="PTHR43280:SF2">
    <property type="entry name" value="HTH-TYPE TRANSCRIPTIONAL REGULATOR EXSA"/>
    <property type="match status" value="1"/>
</dbReference>
<gene>
    <name evidence="5" type="ORF">BCM02_103351</name>
</gene>
<dbReference type="PROSITE" id="PS01124">
    <property type="entry name" value="HTH_ARAC_FAMILY_2"/>
    <property type="match status" value="1"/>
</dbReference>
<evidence type="ECO:0000259" key="4">
    <source>
        <dbReference type="PROSITE" id="PS01124"/>
    </source>
</evidence>
<keyword evidence="1" id="KW-0805">Transcription regulation</keyword>
<accession>A0A5S5CBI2</accession>
<dbReference type="SUPFAM" id="SSF51215">
    <property type="entry name" value="Regulatory protein AraC"/>
    <property type="match status" value="1"/>
</dbReference>
<dbReference type="SUPFAM" id="SSF46689">
    <property type="entry name" value="Homeodomain-like"/>
    <property type="match status" value="2"/>
</dbReference>
<evidence type="ECO:0000256" key="1">
    <source>
        <dbReference type="ARBA" id="ARBA00023015"/>
    </source>
</evidence>
<dbReference type="Gene3D" id="2.60.120.10">
    <property type="entry name" value="Jelly Rolls"/>
    <property type="match status" value="1"/>
</dbReference>
<dbReference type="InterPro" id="IPR018060">
    <property type="entry name" value="HTH_AraC"/>
</dbReference>
<keyword evidence="3" id="KW-0804">Transcription</keyword>
<dbReference type="InterPro" id="IPR009057">
    <property type="entry name" value="Homeodomain-like_sf"/>
</dbReference>
<keyword evidence="6" id="KW-1185">Reference proteome</keyword>
<dbReference type="EMBL" id="VNHS01000003">
    <property type="protein sequence ID" value="TYP76687.1"/>
    <property type="molecule type" value="Genomic_DNA"/>
</dbReference>
<dbReference type="GO" id="GO:0003700">
    <property type="term" value="F:DNA-binding transcription factor activity"/>
    <property type="evidence" value="ECO:0007669"/>
    <property type="project" value="InterPro"/>
</dbReference>
<organism evidence="5 6">
    <name type="scientific">Paenibacillus methanolicus</name>
    <dbReference type="NCBI Taxonomy" id="582686"/>
    <lineage>
        <taxon>Bacteria</taxon>
        <taxon>Bacillati</taxon>
        <taxon>Bacillota</taxon>
        <taxon>Bacilli</taxon>
        <taxon>Bacillales</taxon>
        <taxon>Paenibacillaceae</taxon>
        <taxon>Paenibacillus</taxon>
    </lineage>
</organism>
<reference evidence="5 6" key="1">
    <citation type="submission" date="2019-07" db="EMBL/GenBank/DDBJ databases">
        <title>Genomic Encyclopedia of Type Strains, Phase III (KMG-III): the genomes of soil and plant-associated and newly described type strains.</title>
        <authorList>
            <person name="Whitman W."/>
        </authorList>
    </citation>
    <scope>NUCLEOTIDE SEQUENCE [LARGE SCALE GENOMIC DNA]</scope>
    <source>
        <strain evidence="5 6">BL24</strain>
    </source>
</reference>
<dbReference type="Gene3D" id="1.10.10.60">
    <property type="entry name" value="Homeodomain-like"/>
    <property type="match status" value="2"/>
</dbReference>
<dbReference type="Pfam" id="PF12833">
    <property type="entry name" value="HTH_18"/>
    <property type="match status" value="1"/>
</dbReference>
<dbReference type="PANTHER" id="PTHR43280">
    <property type="entry name" value="ARAC-FAMILY TRANSCRIPTIONAL REGULATOR"/>
    <property type="match status" value="1"/>
</dbReference>
<dbReference type="Pfam" id="PF02311">
    <property type="entry name" value="AraC_binding"/>
    <property type="match status" value="1"/>
</dbReference>
<evidence type="ECO:0000313" key="5">
    <source>
        <dbReference type="EMBL" id="TYP76687.1"/>
    </source>
</evidence>
<dbReference type="InterPro" id="IPR037923">
    <property type="entry name" value="HTH-like"/>
</dbReference>